<reference evidence="4 5" key="1">
    <citation type="journal article" date="2012" name="J. Bacteriol.">
        <title>Complete Genome Sequence of Providencia stuartii Clinical Isolate MRSN 2154.</title>
        <authorList>
            <person name="Clifford R.J."/>
            <person name="Hang J."/>
            <person name="Riley M.C."/>
            <person name="Onmus-Leone F."/>
            <person name="Kuschner R.A."/>
            <person name="Lesho E.P."/>
            <person name="Waterman P.E."/>
        </authorList>
    </citation>
    <scope>NUCLEOTIDE SEQUENCE [LARGE SCALE GENOMIC DNA]</scope>
    <source>
        <strain evidence="4 5">MRSN 2154</strain>
    </source>
</reference>
<dbReference type="KEGG" id="psi:S70_18945"/>
<gene>
    <name evidence="4" type="ordered locus">S70_18945</name>
</gene>
<dbReference type="Pfam" id="PF22829">
    <property type="entry name" value="HphA_C"/>
    <property type="match status" value="1"/>
</dbReference>
<dbReference type="Pfam" id="PF22828">
    <property type="entry name" value="HphA_N"/>
    <property type="match status" value="1"/>
</dbReference>
<organism evidence="4 5">
    <name type="scientific">Providencia stuartii (strain MRSN 2154)</name>
    <dbReference type="NCBI Taxonomy" id="1157951"/>
    <lineage>
        <taxon>Bacteria</taxon>
        <taxon>Pseudomonadati</taxon>
        <taxon>Pseudomonadota</taxon>
        <taxon>Gammaproteobacteria</taxon>
        <taxon>Enterobacterales</taxon>
        <taxon>Morganellaceae</taxon>
        <taxon>Providencia</taxon>
    </lineage>
</organism>
<evidence type="ECO:0000259" key="3">
    <source>
        <dbReference type="Pfam" id="PF22829"/>
    </source>
</evidence>
<evidence type="ECO:0000256" key="1">
    <source>
        <dbReference type="SAM" id="SignalP"/>
    </source>
</evidence>
<feature type="domain" description="HphA N-terminal heme-binding" evidence="2">
    <location>
        <begin position="29"/>
        <end position="131"/>
    </location>
</feature>
<dbReference type="HOGENOM" id="CLU_082400_0_0_6"/>
<proteinExistence type="predicted"/>
<dbReference type="InterPro" id="IPR054843">
    <property type="entry name" value="Slam_hemophilin_C"/>
</dbReference>
<dbReference type="RefSeq" id="WP_014658155.1">
    <property type="nucleotide sequence ID" value="NC_017731.1"/>
</dbReference>
<dbReference type="InterPro" id="IPR011250">
    <property type="entry name" value="OMP/PagP_B-barrel"/>
</dbReference>
<evidence type="ECO:0000313" key="4">
    <source>
        <dbReference type="EMBL" id="AFH95586.1"/>
    </source>
</evidence>
<dbReference type="PATRIC" id="fig|1157951.4.peg.3806"/>
<dbReference type="Proteomes" id="UP000005012">
    <property type="component" value="Chromosome"/>
</dbReference>
<dbReference type="Gene3D" id="2.40.160.90">
    <property type="match status" value="1"/>
</dbReference>
<evidence type="ECO:0000313" key="5">
    <source>
        <dbReference type="Proteomes" id="UP000005012"/>
    </source>
</evidence>
<dbReference type="InterPro" id="IPR054535">
    <property type="entry name" value="HphA_N"/>
</dbReference>
<dbReference type="AlphaFoldDB" id="A0A140ST03"/>
<reference evidence="5" key="2">
    <citation type="submission" date="2012-04" db="EMBL/GenBank/DDBJ databases">
        <title>Complete genome sequence of Providencia stuartii clinical isolate MRSN 2154.</title>
        <authorList>
            <person name="Clifford R.J."/>
            <person name="Hang J."/>
            <person name="Riley M.C."/>
            <person name="Onmus-Leone F."/>
            <person name="Kuschner R.A."/>
            <person name="Lesho E.P."/>
            <person name="Waterman P.E."/>
        </authorList>
    </citation>
    <scope>NUCLEOTIDE SEQUENCE [LARGE SCALE GENOMIC DNA]</scope>
    <source>
        <strain evidence="5">MRSN 2154</strain>
    </source>
</reference>
<dbReference type="NCBIfam" id="NF041636">
    <property type="entry name" value="slam_lipo"/>
    <property type="match status" value="1"/>
</dbReference>
<keyword evidence="1" id="KW-0732">Signal</keyword>
<feature type="chain" id="PRO_5007305165" evidence="1">
    <location>
        <begin position="20"/>
        <end position="265"/>
    </location>
</feature>
<dbReference type="SUPFAM" id="SSF56925">
    <property type="entry name" value="OMPA-like"/>
    <property type="match status" value="1"/>
</dbReference>
<dbReference type="EMBL" id="CP003488">
    <property type="protein sequence ID" value="AFH95586.1"/>
    <property type="molecule type" value="Genomic_DNA"/>
</dbReference>
<name>A0A140ST03_PROSM</name>
<accession>A0A140ST03</accession>
<evidence type="ECO:0000259" key="2">
    <source>
        <dbReference type="Pfam" id="PF22828"/>
    </source>
</evidence>
<feature type="domain" description="HphA C-terminal" evidence="3">
    <location>
        <begin position="142"/>
        <end position="247"/>
    </location>
</feature>
<dbReference type="InterPro" id="IPR054536">
    <property type="entry name" value="HphA_C"/>
</dbReference>
<feature type="signal peptide" evidence="1">
    <location>
        <begin position="1"/>
        <end position="19"/>
    </location>
</feature>
<sequence length="265" mass="27176">MKNLSLTALTIVLSSVAFSTSGETVSGQSQAYDSNGVEVNVGKTQFAQGTHSGVIGDPGVGLKTIANGTRIGFSGFKSLAPENEQGVNVLPASSGGHGGAMGEFHFTQVANAEVYFGDWSKTGSVGDQTHTAFFSGKEATESVPTAGQAEYTIAGINQFDGPGKLSGVFNADFGSKKYTGALNGQSLNITMNGNIQDKGQFSGSAIANGSIQGKSSGQFFGKNADVVAGITTFDSDHTKDTSFGGSKSAITYIAGGKDFHLLRLL</sequence>
<protein>
    <submittedName>
        <fullName evidence="4">Uncharacterized protein</fullName>
    </submittedName>
</protein>